<feature type="compositionally biased region" description="Polar residues" evidence="1">
    <location>
        <begin position="58"/>
        <end position="69"/>
    </location>
</feature>
<organism evidence="2 3">
    <name type="scientific">Schistosoma margrebowiei</name>
    <dbReference type="NCBI Taxonomy" id="48269"/>
    <lineage>
        <taxon>Eukaryota</taxon>
        <taxon>Metazoa</taxon>
        <taxon>Spiralia</taxon>
        <taxon>Lophotrochozoa</taxon>
        <taxon>Platyhelminthes</taxon>
        <taxon>Trematoda</taxon>
        <taxon>Digenea</taxon>
        <taxon>Strigeidida</taxon>
        <taxon>Schistosomatoidea</taxon>
        <taxon>Schistosomatidae</taxon>
        <taxon>Schistosoma</taxon>
    </lineage>
</organism>
<dbReference type="Proteomes" id="UP000277204">
    <property type="component" value="Unassembled WGS sequence"/>
</dbReference>
<evidence type="ECO:0000313" key="2">
    <source>
        <dbReference type="EMBL" id="VDP54648.1"/>
    </source>
</evidence>
<accession>A0A183NAG8</accession>
<dbReference type="AlphaFoldDB" id="A0A183NAG8"/>
<proteinExistence type="predicted"/>
<feature type="region of interest" description="Disordered" evidence="1">
    <location>
        <begin position="45"/>
        <end position="69"/>
    </location>
</feature>
<evidence type="ECO:0000313" key="3">
    <source>
        <dbReference type="Proteomes" id="UP000277204"/>
    </source>
</evidence>
<protein>
    <submittedName>
        <fullName evidence="2">Uncharacterized protein</fullName>
    </submittedName>
</protein>
<dbReference type="EMBL" id="UZAI01021163">
    <property type="protein sequence ID" value="VDP54648.1"/>
    <property type="molecule type" value="Genomic_DNA"/>
</dbReference>
<name>A0A183NAG8_9TREM</name>
<gene>
    <name evidence="2" type="ORF">SMRZ_LOCUS25293</name>
</gene>
<feature type="region of interest" description="Disordered" evidence="1">
    <location>
        <begin position="1"/>
        <end position="24"/>
    </location>
</feature>
<evidence type="ECO:0000256" key="1">
    <source>
        <dbReference type="SAM" id="MobiDB-lite"/>
    </source>
</evidence>
<feature type="compositionally biased region" description="Basic and acidic residues" evidence="1">
    <location>
        <begin position="45"/>
        <end position="57"/>
    </location>
</feature>
<sequence length="69" mass="8475">MLRKIRPTKTIRTNEYNEEDQSKYTEQYTHNTGLILFCIKEKDEETKEERKEKKENLYNDQSVFNNQQD</sequence>
<reference evidence="2 3" key="1">
    <citation type="submission" date="2018-11" db="EMBL/GenBank/DDBJ databases">
        <authorList>
            <consortium name="Pathogen Informatics"/>
        </authorList>
    </citation>
    <scope>NUCLEOTIDE SEQUENCE [LARGE SCALE GENOMIC DNA]</scope>
    <source>
        <strain evidence="2 3">Zambia</strain>
    </source>
</reference>
<keyword evidence="3" id="KW-1185">Reference proteome</keyword>